<organism evidence="8 9">
    <name type="scientific">Acidithiobacillus thiooxidans</name>
    <name type="common">Thiobacillus thiooxidans</name>
    <dbReference type="NCBI Taxonomy" id="930"/>
    <lineage>
        <taxon>Bacteria</taxon>
        <taxon>Pseudomonadati</taxon>
        <taxon>Pseudomonadota</taxon>
        <taxon>Acidithiobacillia</taxon>
        <taxon>Acidithiobacillales</taxon>
        <taxon>Acidithiobacillaceae</taxon>
        <taxon>Acidithiobacillus</taxon>
    </lineage>
</organism>
<dbReference type="GO" id="GO:0005886">
    <property type="term" value="C:plasma membrane"/>
    <property type="evidence" value="ECO:0007669"/>
    <property type="project" value="UniProtKB-SubCell"/>
</dbReference>
<dbReference type="PANTHER" id="PTHR37937:SF1">
    <property type="entry name" value="CONJUGATIVE TRANSFER: DNA TRANSPORT"/>
    <property type="match status" value="1"/>
</dbReference>
<dbReference type="PANTHER" id="PTHR37937">
    <property type="entry name" value="CONJUGATIVE TRANSFER: DNA TRANSPORT"/>
    <property type="match status" value="1"/>
</dbReference>
<dbReference type="CDD" id="cd01127">
    <property type="entry name" value="TrwB_TraG_TraD_VirD4"/>
    <property type="match status" value="1"/>
</dbReference>
<feature type="compositionally biased region" description="Basic and acidic residues" evidence="6">
    <location>
        <begin position="410"/>
        <end position="423"/>
    </location>
</feature>
<keyword evidence="2" id="KW-1003">Cell membrane</keyword>
<dbReference type="InterPro" id="IPR051539">
    <property type="entry name" value="T4SS-coupling_protein"/>
</dbReference>
<evidence type="ECO:0000313" key="9">
    <source>
        <dbReference type="Proteomes" id="UP000094893"/>
    </source>
</evidence>
<sequence>MFKSILSKAKDVAGQVMTQENIDKAKSVASNAAQKAQDAAQKASQTVAQKHAAHIASSHVSHALSQSVGANVHRGTVVMDCTTPDMVSRLKAKTNEKTISIGGVPISDADEQQHFLLCGAPGTGKSVEIKKALRAIRKRGQRAVVYDVSGELVSLFYRPGVDHILNPMDARGDVWNPWLDAESFEYAALAKSLIPDAKGNADAFWTESGRATFEALLMQCPDLDGIVSTGLSAPLPELAGLVADAGFAGMIGPEKTFQSTRSTLAVYLRALALLPNVQRDDSQAFSIRKWLEDDDGSWLFLSVPSRARESLRPLVSMWLDTVVRQAMSMPPDPSRRVWLSLDELPSLQRIPSLAPALAEGRKFGLSGILGVQAFGQLAEIYGKDLAAALWGLLKTRLYLRIADAETAETVSKEIGDQQLKRETSSSSNSYSNSHGQNGGGSSSESSSTSEQIVIERAVLPSQIAGLPDLYGYLRTGGSSTVARVKIDFDGFPRKGEQPEFVHQPQRALPKYRAPDEQQGTVSSMAALENTDAPIETPTAQIQETQSPAQESQSMESLMQQYSNSITNETQAFCTEYGDEFLASLTDDDISAFADVLVSKVEALHDLNSMEG</sequence>
<feature type="region of interest" description="Disordered" evidence="6">
    <location>
        <begin position="410"/>
        <end position="449"/>
    </location>
</feature>
<evidence type="ECO:0000259" key="7">
    <source>
        <dbReference type="Pfam" id="PF10412"/>
    </source>
</evidence>
<feature type="compositionally biased region" description="Low complexity" evidence="6">
    <location>
        <begin position="424"/>
        <end position="435"/>
    </location>
</feature>
<dbReference type="InterPro" id="IPR027417">
    <property type="entry name" value="P-loop_NTPase"/>
</dbReference>
<name>A0A1C2I0J2_ACITH</name>
<dbReference type="AlphaFoldDB" id="A0A1C2I0J2"/>
<evidence type="ECO:0000256" key="3">
    <source>
        <dbReference type="ARBA" id="ARBA00022692"/>
    </source>
</evidence>
<dbReference type="InterPro" id="IPR019476">
    <property type="entry name" value="T4SS_TraD_DNA-bd"/>
</dbReference>
<feature type="domain" description="Type IV secretion system coupling protein TraD DNA-binding" evidence="7">
    <location>
        <begin position="99"/>
        <end position="486"/>
    </location>
</feature>
<dbReference type="SUPFAM" id="SSF52540">
    <property type="entry name" value="P-loop containing nucleoside triphosphate hydrolases"/>
    <property type="match status" value="1"/>
</dbReference>
<dbReference type="EMBL" id="LWSA01000160">
    <property type="protein sequence ID" value="OCX71703.1"/>
    <property type="molecule type" value="Genomic_DNA"/>
</dbReference>
<protein>
    <recommendedName>
        <fullName evidence="7">Type IV secretion system coupling protein TraD DNA-binding domain-containing protein</fullName>
    </recommendedName>
</protein>
<dbReference type="Gene3D" id="3.40.50.300">
    <property type="entry name" value="P-loop containing nucleotide triphosphate hydrolases"/>
    <property type="match status" value="2"/>
</dbReference>
<gene>
    <name evidence="8" type="ORF">A6P07_11525</name>
</gene>
<dbReference type="Pfam" id="PF10412">
    <property type="entry name" value="TrwB_AAD_bind"/>
    <property type="match status" value="1"/>
</dbReference>
<evidence type="ECO:0000256" key="2">
    <source>
        <dbReference type="ARBA" id="ARBA00022475"/>
    </source>
</evidence>
<evidence type="ECO:0000256" key="5">
    <source>
        <dbReference type="ARBA" id="ARBA00023136"/>
    </source>
</evidence>
<comment type="subcellular location">
    <subcellularLocation>
        <location evidence="1">Cell membrane</location>
        <topology evidence="1">Multi-pass membrane protein</topology>
    </subcellularLocation>
</comment>
<evidence type="ECO:0000313" key="8">
    <source>
        <dbReference type="EMBL" id="OCX71703.1"/>
    </source>
</evidence>
<dbReference type="Proteomes" id="UP000094893">
    <property type="component" value="Unassembled WGS sequence"/>
</dbReference>
<accession>A0A1C2I0J2</accession>
<evidence type="ECO:0000256" key="6">
    <source>
        <dbReference type="SAM" id="MobiDB-lite"/>
    </source>
</evidence>
<evidence type="ECO:0000256" key="1">
    <source>
        <dbReference type="ARBA" id="ARBA00004651"/>
    </source>
</evidence>
<comment type="caution">
    <text evidence="8">The sequence shown here is derived from an EMBL/GenBank/DDBJ whole genome shotgun (WGS) entry which is preliminary data.</text>
</comment>
<reference evidence="8 9" key="1">
    <citation type="journal article" date="2016" name="Int. J. Mol. Sci.">
        <title>Comparative genomics of the extreme acidophile Acidithiobacillus thiooxidans reveals intraspecific divergence and niche adaptation.</title>
        <authorList>
            <person name="Zhang X."/>
            <person name="Feng X."/>
            <person name="Tao J."/>
            <person name="Ma L."/>
            <person name="Xiao Y."/>
            <person name="Liang Y."/>
            <person name="Liu X."/>
            <person name="Yin H."/>
        </authorList>
    </citation>
    <scope>NUCLEOTIDE SEQUENCE [LARGE SCALE GENOMIC DNA]</scope>
    <source>
        <strain evidence="8 9">A02</strain>
    </source>
</reference>
<dbReference type="RefSeq" id="WP_024892743.1">
    <property type="nucleotide sequence ID" value="NZ_LWRZ01000336.1"/>
</dbReference>
<evidence type="ECO:0000256" key="4">
    <source>
        <dbReference type="ARBA" id="ARBA00022989"/>
    </source>
</evidence>
<keyword evidence="5" id="KW-0472">Membrane</keyword>
<keyword evidence="4" id="KW-1133">Transmembrane helix</keyword>
<proteinExistence type="predicted"/>
<keyword evidence="3" id="KW-0812">Transmembrane</keyword>